<dbReference type="PANTHER" id="PTHR39323">
    <property type="entry name" value="BLR1149 PROTEIN"/>
    <property type="match status" value="1"/>
</dbReference>
<reference evidence="2 3" key="1">
    <citation type="submission" date="2016-10" db="EMBL/GenBank/DDBJ databases">
        <authorList>
            <person name="de Groot N.N."/>
        </authorList>
    </citation>
    <scope>NUCLEOTIDE SEQUENCE [LARGE SCALE GENOMIC DNA]</scope>
    <source>
        <strain evidence="2 3">CDM_5</strain>
    </source>
</reference>
<dbReference type="Proteomes" id="UP000183894">
    <property type="component" value="Unassembled WGS sequence"/>
</dbReference>
<proteinExistence type="predicted"/>
<dbReference type="InterPro" id="IPR004843">
    <property type="entry name" value="Calcineurin-like_PHP"/>
</dbReference>
<organism evidence="2 3">
    <name type="scientific">Haloferax larsenii</name>
    <dbReference type="NCBI Taxonomy" id="302484"/>
    <lineage>
        <taxon>Archaea</taxon>
        <taxon>Methanobacteriati</taxon>
        <taxon>Methanobacteriota</taxon>
        <taxon>Stenosarchaea group</taxon>
        <taxon>Halobacteria</taxon>
        <taxon>Halobacteriales</taxon>
        <taxon>Haloferacaceae</taxon>
        <taxon>Haloferax</taxon>
    </lineage>
</organism>
<dbReference type="Gene3D" id="3.60.21.10">
    <property type="match status" value="1"/>
</dbReference>
<dbReference type="InterPro" id="IPR029052">
    <property type="entry name" value="Metallo-depent_PP-like"/>
</dbReference>
<dbReference type="InterPro" id="IPR024173">
    <property type="entry name" value="Pesterase_MJ0037-like"/>
</dbReference>
<dbReference type="OrthoDB" id="18264at2157"/>
<name>A0A1H7H0E8_HALLR</name>
<evidence type="ECO:0000313" key="3">
    <source>
        <dbReference type="Proteomes" id="UP000183894"/>
    </source>
</evidence>
<protein>
    <submittedName>
        <fullName evidence="2">Putative phosphoesterase</fullName>
    </submittedName>
</protein>
<dbReference type="AlphaFoldDB" id="A0A1H7H0E8"/>
<dbReference type="PIRSF" id="PIRSF000887">
    <property type="entry name" value="Pesterase_MJ0037"/>
    <property type="match status" value="1"/>
</dbReference>
<gene>
    <name evidence="2" type="ORF">SAMN04488691_101440</name>
</gene>
<evidence type="ECO:0000313" key="2">
    <source>
        <dbReference type="EMBL" id="SEK43217.1"/>
    </source>
</evidence>
<dbReference type="EMBL" id="FOAD01000001">
    <property type="protein sequence ID" value="SEK43217.1"/>
    <property type="molecule type" value="Genomic_DNA"/>
</dbReference>
<accession>A0A1H7H0E8</accession>
<sequence length="230" mass="25171">MLSVAVRDRAVYLPAADAVVVADLHAGRAEASDVSFPLGERADLSQRLDALCEEFEPAEVVFAGDVVHRFDRVSSRVSETVESLAETCRDAGSRPVFVAGNHDTVLADAWPDDIHDEYRLSDDTLVSHGHRHPDGSSHLHVIGHDHPTITIDGRTRPCVLYGPDAYRGADVLILPSFTRLAGGVEVNQMRASDFQSPLVDDAGVFRPLVRDEDAGETLTFPPLQKLRRML</sequence>
<dbReference type="GO" id="GO:0016787">
    <property type="term" value="F:hydrolase activity"/>
    <property type="evidence" value="ECO:0007669"/>
    <property type="project" value="InterPro"/>
</dbReference>
<evidence type="ECO:0000259" key="1">
    <source>
        <dbReference type="Pfam" id="PF00149"/>
    </source>
</evidence>
<feature type="domain" description="Calcineurin-like phosphoesterase" evidence="1">
    <location>
        <begin position="19"/>
        <end position="132"/>
    </location>
</feature>
<dbReference type="RefSeq" id="WP_074791667.1">
    <property type="nucleotide sequence ID" value="NZ_FOAD01000001.1"/>
</dbReference>
<dbReference type="PANTHER" id="PTHR39323:SF1">
    <property type="entry name" value="BLR1149 PROTEIN"/>
    <property type="match status" value="1"/>
</dbReference>
<dbReference type="SUPFAM" id="SSF56300">
    <property type="entry name" value="Metallo-dependent phosphatases"/>
    <property type="match status" value="1"/>
</dbReference>
<dbReference type="Pfam" id="PF00149">
    <property type="entry name" value="Metallophos"/>
    <property type="match status" value="1"/>
</dbReference>